<feature type="region of interest" description="Disordered" evidence="1">
    <location>
        <begin position="480"/>
        <end position="570"/>
    </location>
</feature>
<dbReference type="OrthoDB" id="5868397at2759"/>
<feature type="compositionally biased region" description="Basic and acidic residues" evidence="1">
    <location>
        <begin position="507"/>
        <end position="533"/>
    </location>
</feature>
<evidence type="ECO:0000313" key="2">
    <source>
        <dbReference type="EMBL" id="KJH50922.1"/>
    </source>
</evidence>
<sequence>MTSNDVFKKGTIIGQLYHRKNRGRVMPVTVDFDQQIGLPRYIPGMGWTVPCDVVGLESKKAKLVKVRFHPSLEEQRYHDTTIVNSAIIDALKYLDVLLENSEWSRNEVVDTCDHRVFHIDRIVHFLSVRHPVLSVTCRSLDLNWSLFSGLQCKNEELRKSFSEARISLRISSISTNIVARVQQMSDCDGQKVDVVFEKLDVIKPLLRLYLPKDSSYIQSGILRGCWQLTKNENSLRLSLPRAKVESERLPFMVPNIVNIFVLDQEKEIPLIMENCQLRVAELRRRLDESLTAFQRSTSSQNTHSRALHVPGQRPRFEHFLSASPLNVICNSGHTESVDGFATSPADSTDSGIVISPQSSPYMSDIQSSPLYEYSEQSRSRIRPRSASESVGWDGVVLKSILKKPQRTDRICRSISESQHSHMDLTHLSLLIEPMAEIDESDNHTDCEGTVLSQRKKRVSFSEKVQERRFRSGQCILTAAKKNEKKRANKKKKEERQRSLSENNEDSPSIKKDLGKYQFDELDSPRLRSKREDSGFVDSEENDCGEANEATVTYESSLEEVTGSKGEVLTH</sequence>
<reference evidence="3" key="2">
    <citation type="journal article" date="2016" name="Sci. Rep.">
        <title>Dictyocaulus viviparus genome, variome and transcriptome elucidate lungworm biology and support future intervention.</title>
        <authorList>
            <person name="McNulty S.N."/>
            <person name="Strube C."/>
            <person name="Rosa B.A."/>
            <person name="Martin J.C."/>
            <person name="Tyagi R."/>
            <person name="Choi Y.J."/>
            <person name="Wang Q."/>
            <person name="Hallsworth Pepin K."/>
            <person name="Zhang X."/>
            <person name="Ozersky P."/>
            <person name="Wilson R.K."/>
            <person name="Sternberg P.W."/>
            <person name="Gasser R.B."/>
            <person name="Mitreva M."/>
        </authorList>
    </citation>
    <scope>NUCLEOTIDE SEQUENCE [LARGE SCALE GENOMIC DNA]</scope>
    <source>
        <strain evidence="3">HannoverDv2000</strain>
    </source>
</reference>
<protein>
    <submittedName>
        <fullName evidence="2">Uncharacterized protein</fullName>
    </submittedName>
</protein>
<reference evidence="2 3" key="1">
    <citation type="submission" date="2013-11" db="EMBL/GenBank/DDBJ databases">
        <title>Draft genome of the bovine lungworm Dictyocaulus viviparus.</title>
        <authorList>
            <person name="Mitreva M."/>
        </authorList>
    </citation>
    <scope>NUCLEOTIDE SEQUENCE [LARGE SCALE GENOMIC DNA]</scope>
    <source>
        <strain evidence="2 3">HannoverDv2000</strain>
    </source>
</reference>
<keyword evidence="3" id="KW-1185">Reference proteome</keyword>
<accession>A0A0D8Y410</accession>
<evidence type="ECO:0000313" key="3">
    <source>
        <dbReference type="Proteomes" id="UP000053766"/>
    </source>
</evidence>
<proteinExistence type="predicted"/>
<gene>
    <name evidence="2" type="ORF">DICVIV_02883</name>
</gene>
<dbReference type="AlphaFoldDB" id="A0A0D8Y410"/>
<evidence type="ECO:0000256" key="1">
    <source>
        <dbReference type="SAM" id="MobiDB-lite"/>
    </source>
</evidence>
<dbReference type="EMBL" id="KN716194">
    <property type="protein sequence ID" value="KJH50922.1"/>
    <property type="molecule type" value="Genomic_DNA"/>
</dbReference>
<name>A0A0D8Y410_DICVI</name>
<dbReference type="Proteomes" id="UP000053766">
    <property type="component" value="Unassembled WGS sequence"/>
</dbReference>
<organism evidence="2 3">
    <name type="scientific">Dictyocaulus viviparus</name>
    <name type="common">Bovine lungworm</name>
    <dbReference type="NCBI Taxonomy" id="29172"/>
    <lineage>
        <taxon>Eukaryota</taxon>
        <taxon>Metazoa</taxon>
        <taxon>Ecdysozoa</taxon>
        <taxon>Nematoda</taxon>
        <taxon>Chromadorea</taxon>
        <taxon>Rhabditida</taxon>
        <taxon>Rhabditina</taxon>
        <taxon>Rhabditomorpha</taxon>
        <taxon>Strongyloidea</taxon>
        <taxon>Metastrongylidae</taxon>
        <taxon>Dictyocaulus</taxon>
    </lineage>
</organism>